<comment type="caution">
    <text evidence="2">The sequence shown here is derived from an EMBL/GenBank/DDBJ whole genome shotgun (WGS) entry which is preliminary data.</text>
</comment>
<name>A0A9D3WU76_9SAUR</name>
<feature type="transmembrane region" description="Helical" evidence="1">
    <location>
        <begin position="50"/>
        <end position="67"/>
    </location>
</feature>
<reference evidence="2" key="1">
    <citation type="submission" date="2021-09" db="EMBL/GenBank/DDBJ databases">
        <title>The genome of Mauremys mutica provides insights into the evolution of semi-aquatic lifestyle.</title>
        <authorList>
            <person name="Gong S."/>
            <person name="Gao Y."/>
        </authorList>
    </citation>
    <scope>NUCLEOTIDE SEQUENCE</scope>
    <source>
        <strain evidence="2">MM-2020</strain>
        <tissue evidence="2">Muscle</tissue>
    </source>
</reference>
<keyword evidence="1" id="KW-0812">Transmembrane</keyword>
<proteinExistence type="predicted"/>
<dbReference type="EMBL" id="JAHDVG010000486">
    <property type="protein sequence ID" value="KAH1167438.1"/>
    <property type="molecule type" value="Genomic_DNA"/>
</dbReference>
<evidence type="ECO:0000256" key="1">
    <source>
        <dbReference type="SAM" id="Phobius"/>
    </source>
</evidence>
<sequence length="172" mass="18244">MKMLNAAWMGLAECSYPTVGNGLAFSPPECEPWVRTINTVEARGSPHGCVLLWVLSVVLGAVAGTYLSRTGLDMALVGGADSSVCQSRTLLPMHRILLRMGRGELRATQPWLLSRYLGDGGSPMGAMTTLQLGTMAKGQRYCAKAALGLGAKCYGSATTGALAMQQWCCTRL</sequence>
<keyword evidence="3" id="KW-1185">Reference proteome</keyword>
<evidence type="ECO:0000313" key="3">
    <source>
        <dbReference type="Proteomes" id="UP000827986"/>
    </source>
</evidence>
<gene>
    <name evidence="2" type="ORF">KIL84_002921</name>
</gene>
<dbReference type="Proteomes" id="UP000827986">
    <property type="component" value="Unassembled WGS sequence"/>
</dbReference>
<organism evidence="2 3">
    <name type="scientific">Mauremys mutica</name>
    <name type="common">yellowpond turtle</name>
    <dbReference type="NCBI Taxonomy" id="74926"/>
    <lineage>
        <taxon>Eukaryota</taxon>
        <taxon>Metazoa</taxon>
        <taxon>Chordata</taxon>
        <taxon>Craniata</taxon>
        <taxon>Vertebrata</taxon>
        <taxon>Euteleostomi</taxon>
        <taxon>Archelosauria</taxon>
        <taxon>Testudinata</taxon>
        <taxon>Testudines</taxon>
        <taxon>Cryptodira</taxon>
        <taxon>Durocryptodira</taxon>
        <taxon>Testudinoidea</taxon>
        <taxon>Geoemydidae</taxon>
        <taxon>Geoemydinae</taxon>
        <taxon>Mauremys</taxon>
    </lineage>
</organism>
<protein>
    <submittedName>
        <fullName evidence="2">Uncharacterized protein</fullName>
    </submittedName>
</protein>
<evidence type="ECO:0000313" key="2">
    <source>
        <dbReference type="EMBL" id="KAH1167438.1"/>
    </source>
</evidence>
<keyword evidence="1" id="KW-0472">Membrane</keyword>
<keyword evidence="1" id="KW-1133">Transmembrane helix</keyword>
<dbReference type="AlphaFoldDB" id="A0A9D3WU76"/>
<accession>A0A9D3WU76</accession>